<dbReference type="FunFam" id="1.10.287.1080:FF:000001">
    <property type="entry name" value="Nucleoside triphosphate pyrophosphohydrolase"/>
    <property type="match status" value="1"/>
</dbReference>
<dbReference type="GO" id="GO:0046061">
    <property type="term" value="P:dATP catabolic process"/>
    <property type="evidence" value="ECO:0007669"/>
    <property type="project" value="TreeGrafter"/>
</dbReference>
<comment type="catalytic activity">
    <reaction evidence="1">
        <text>ATP + H2O = AMP + diphosphate + H(+)</text>
        <dbReference type="Rhea" id="RHEA:14245"/>
        <dbReference type="ChEBI" id="CHEBI:15377"/>
        <dbReference type="ChEBI" id="CHEBI:15378"/>
        <dbReference type="ChEBI" id="CHEBI:30616"/>
        <dbReference type="ChEBI" id="CHEBI:33019"/>
        <dbReference type="ChEBI" id="CHEBI:456215"/>
        <dbReference type="EC" id="3.6.1.8"/>
    </reaction>
</comment>
<evidence type="ECO:0000313" key="6">
    <source>
        <dbReference type="EMBL" id="AVX04634.1"/>
    </source>
</evidence>
<dbReference type="GO" id="GO:0046081">
    <property type="term" value="P:dUTP catabolic process"/>
    <property type="evidence" value="ECO:0007669"/>
    <property type="project" value="TreeGrafter"/>
</dbReference>
<evidence type="ECO:0000313" key="7">
    <source>
        <dbReference type="Proteomes" id="UP000258927"/>
    </source>
</evidence>
<dbReference type="InterPro" id="IPR048015">
    <property type="entry name" value="NTP-PPase_MazG-like_N"/>
</dbReference>
<keyword evidence="7" id="KW-1185">Reference proteome</keyword>
<dbReference type="NCBIfam" id="NF007113">
    <property type="entry name" value="PRK09562.1"/>
    <property type="match status" value="1"/>
</dbReference>
<dbReference type="GO" id="GO:0047693">
    <property type="term" value="F:ATP diphosphatase activity"/>
    <property type="evidence" value="ECO:0007669"/>
    <property type="project" value="UniProtKB-EC"/>
</dbReference>
<dbReference type="AlphaFoldDB" id="A0A2R4MFF8"/>
<organism evidence="6 7">
    <name type="scientific">Maritalea myrionectae</name>
    <dbReference type="NCBI Taxonomy" id="454601"/>
    <lineage>
        <taxon>Bacteria</taxon>
        <taxon>Pseudomonadati</taxon>
        <taxon>Pseudomonadota</taxon>
        <taxon>Alphaproteobacteria</taxon>
        <taxon>Hyphomicrobiales</taxon>
        <taxon>Devosiaceae</taxon>
        <taxon>Maritalea</taxon>
    </lineage>
</organism>
<dbReference type="CDD" id="cd11529">
    <property type="entry name" value="NTP-PPase_MazG_Cterm"/>
    <property type="match status" value="1"/>
</dbReference>
<feature type="domain" description="NTP pyrophosphohydrolase MazG-like" evidence="5">
    <location>
        <begin position="30"/>
        <end position="103"/>
    </location>
</feature>
<accession>A0A2R4MFF8</accession>
<dbReference type="Gene3D" id="1.10.287.1080">
    <property type="entry name" value="MazG-like"/>
    <property type="match status" value="2"/>
</dbReference>
<dbReference type="GO" id="GO:0046047">
    <property type="term" value="P:TTP catabolic process"/>
    <property type="evidence" value="ECO:0007669"/>
    <property type="project" value="TreeGrafter"/>
</dbReference>
<dbReference type="SUPFAM" id="SSF101386">
    <property type="entry name" value="all-alpha NTP pyrophosphatases"/>
    <property type="match status" value="2"/>
</dbReference>
<dbReference type="InterPro" id="IPR048011">
    <property type="entry name" value="NTP-PPase_MazG-like_C"/>
</dbReference>
<dbReference type="Pfam" id="PF03819">
    <property type="entry name" value="MazG"/>
    <property type="match status" value="2"/>
</dbReference>
<dbReference type="Proteomes" id="UP000258927">
    <property type="component" value="Chromosome"/>
</dbReference>
<dbReference type="STRING" id="1122213.GCA_000423365_02411"/>
<dbReference type="PANTHER" id="PTHR30522">
    <property type="entry name" value="NUCLEOSIDE TRIPHOSPHATE PYROPHOSPHOHYDROLASE"/>
    <property type="match status" value="1"/>
</dbReference>
<proteinExistence type="inferred from homology"/>
<evidence type="ECO:0000256" key="2">
    <source>
        <dbReference type="ARBA" id="ARBA00061115"/>
    </source>
</evidence>
<evidence type="ECO:0000256" key="1">
    <source>
        <dbReference type="ARBA" id="ARBA00052141"/>
    </source>
</evidence>
<feature type="domain" description="NTP pyrophosphohydrolase MazG-like" evidence="5">
    <location>
        <begin position="176"/>
        <end position="239"/>
    </location>
</feature>
<dbReference type="CDD" id="cd11528">
    <property type="entry name" value="NTP-PPase_MazG_Nterm"/>
    <property type="match status" value="1"/>
</dbReference>
<dbReference type="KEGG" id="mmyr:MXMO3_02113"/>
<dbReference type="InterPro" id="IPR004518">
    <property type="entry name" value="MazG-like_dom"/>
</dbReference>
<dbReference type="PANTHER" id="PTHR30522:SF0">
    <property type="entry name" value="NUCLEOSIDE TRIPHOSPHATE PYROPHOSPHOHYDROLASE"/>
    <property type="match status" value="1"/>
</dbReference>
<dbReference type="GO" id="GO:0046076">
    <property type="term" value="P:dTTP catabolic process"/>
    <property type="evidence" value="ECO:0007669"/>
    <property type="project" value="TreeGrafter"/>
</dbReference>
<gene>
    <name evidence="6" type="ORF">MXMO3_02113</name>
</gene>
<sequence length="274" mass="30754">MKPSRDIQVLIDIMARLRNPDGGCPWDLEQDFDSIKPHTIEEAYEVAEAIENKDFDELRDELGDLLFQPIYYAQMAAEEGKFDFGDIVYGISAKLIRRHPHVFGDLNTSDPVEVKKVWDGIKAEERAQKAARNKGAVKPQGFLDDIPRGQPALMRADKLAKRAARIGFDFAGPDQAAEKLHEELSEVQEEMASGASKERLHEELGDLLFAVASLARKLSIDPETALQDANAKFMRRFAHIEKGCAENGTALEEADFETLQALWDEARLADKEQD</sequence>
<dbReference type="NCBIfam" id="TIGR00444">
    <property type="entry name" value="mazG"/>
    <property type="match status" value="1"/>
</dbReference>
<dbReference type="GO" id="GO:0006950">
    <property type="term" value="P:response to stress"/>
    <property type="evidence" value="ECO:0007669"/>
    <property type="project" value="UniProtKB-ARBA"/>
</dbReference>
<dbReference type="EMBL" id="CP021330">
    <property type="protein sequence ID" value="AVX04634.1"/>
    <property type="molecule type" value="Genomic_DNA"/>
</dbReference>
<evidence type="ECO:0000256" key="3">
    <source>
        <dbReference type="ARBA" id="ARBA00066372"/>
    </source>
</evidence>
<dbReference type="FunFam" id="1.10.287.1080:FF:000003">
    <property type="entry name" value="Nucleoside triphosphate pyrophosphohydrolase"/>
    <property type="match status" value="1"/>
</dbReference>
<dbReference type="GO" id="GO:0046052">
    <property type="term" value="P:UTP catabolic process"/>
    <property type="evidence" value="ECO:0007669"/>
    <property type="project" value="TreeGrafter"/>
</dbReference>
<name>A0A2R4MFF8_9HYPH</name>
<dbReference type="InterPro" id="IPR011551">
    <property type="entry name" value="NTP_PyrPHydrolase_MazG"/>
</dbReference>
<dbReference type="EC" id="3.6.1.8" evidence="3"/>
<reference evidence="6 7" key="1">
    <citation type="submission" date="2017-05" db="EMBL/GenBank/DDBJ databases">
        <title>Genome Analysis of Maritalea myrionectae HL2708#5.</title>
        <authorList>
            <consortium name="Cotde Inc.-PKNU"/>
            <person name="Jang D."/>
            <person name="Oh H.-M."/>
        </authorList>
    </citation>
    <scope>NUCLEOTIDE SEQUENCE [LARGE SCALE GENOMIC DNA]</scope>
    <source>
        <strain evidence="6 7">HL2708#5</strain>
    </source>
</reference>
<dbReference type="RefSeq" id="WP_117395828.1">
    <property type="nucleotide sequence ID" value="NZ_CP021330.1"/>
</dbReference>
<dbReference type="GO" id="GO:0006203">
    <property type="term" value="P:dGTP catabolic process"/>
    <property type="evidence" value="ECO:0007669"/>
    <property type="project" value="TreeGrafter"/>
</dbReference>
<comment type="similarity">
    <text evidence="2">Belongs to the nucleoside triphosphate pyrophosphohydrolase family.</text>
</comment>
<protein>
    <recommendedName>
        <fullName evidence="4">Nucleoside triphosphate pyrophosphohydrolase</fullName>
        <ecNumber evidence="3">3.6.1.8</ecNumber>
    </recommendedName>
</protein>
<evidence type="ECO:0000259" key="5">
    <source>
        <dbReference type="Pfam" id="PF03819"/>
    </source>
</evidence>
<evidence type="ECO:0000256" key="4">
    <source>
        <dbReference type="ARBA" id="ARBA00074799"/>
    </source>
</evidence>